<dbReference type="EMBL" id="CP097510">
    <property type="protein sequence ID" value="URE41064.1"/>
    <property type="molecule type" value="Genomic_DNA"/>
</dbReference>
<evidence type="ECO:0000256" key="2">
    <source>
        <dbReference type="ARBA" id="ARBA00023180"/>
    </source>
</evidence>
<reference evidence="3" key="1">
    <citation type="submission" date="2022-05" db="EMBL/GenBank/DDBJ databases">
        <title>The Musa troglodytarum L. genome provides insights into the mechanism of non-climacteric behaviour and enrichment of carotenoids.</title>
        <authorList>
            <person name="Wang J."/>
        </authorList>
    </citation>
    <scope>NUCLEOTIDE SEQUENCE</scope>
    <source>
        <tissue evidence="3">Leaf</tissue>
    </source>
</reference>
<evidence type="ECO:0000256" key="1">
    <source>
        <dbReference type="ARBA" id="ARBA00005679"/>
    </source>
</evidence>
<gene>
    <name evidence="3" type="ORF">MUK42_33403</name>
</gene>
<dbReference type="InterPro" id="IPR004911">
    <property type="entry name" value="Interferon-induced_GILT"/>
</dbReference>
<dbReference type="GO" id="GO:0016671">
    <property type="term" value="F:oxidoreductase activity, acting on a sulfur group of donors, disulfide as acceptor"/>
    <property type="evidence" value="ECO:0007669"/>
    <property type="project" value="InterPro"/>
</dbReference>
<sequence length="383" mass="43266">MIWRDVVRPRLPVVERRRCDRHLREGEPSLDRDPVIPLVPMASGRLLVLVFLLHLAVSQRFASSSSSSSSPKVSLALYYETLCPYSANFIVNYLAKIFDDGLISIVDVDLVPYGNARIRNGTISCQVPYALFSDRFQHGPYECLLNTVEACAIDASPDLDQHFSFIYCVESLVLKRKYLEWESCFSETGVGSQAVSECYDNGHGQELELKYATQTDSLEPPHRYVPWVVVDGQPLYEDYENFEAYICKAYSGEPPEACSGLTVITNQEKESNGHVSYAGEMIRASTVVENDKMKIKMAMLTLTVLSRNLLMLPMLVPDKVCDSHHSSAHNDQRGWKVSTVDPKDQALFQENNYGNRDETEVYKRIMGINSFHDEAFECGTDVQ</sequence>
<organism evidence="3 4">
    <name type="scientific">Musa troglodytarum</name>
    <name type="common">fe'i banana</name>
    <dbReference type="NCBI Taxonomy" id="320322"/>
    <lineage>
        <taxon>Eukaryota</taxon>
        <taxon>Viridiplantae</taxon>
        <taxon>Streptophyta</taxon>
        <taxon>Embryophyta</taxon>
        <taxon>Tracheophyta</taxon>
        <taxon>Spermatophyta</taxon>
        <taxon>Magnoliopsida</taxon>
        <taxon>Liliopsida</taxon>
        <taxon>Zingiberales</taxon>
        <taxon>Musaceae</taxon>
        <taxon>Musa</taxon>
    </lineage>
</organism>
<evidence type="ECO:0000313" key="3">
    <source>
        <dbReference type="EMBL" id="URE41064.1"/>
    </source>
</evidence>
<keyword evidence="4" id="KW-1185">Reference proteome</keyword>
<comment type="similarity">
    <text evidence="1">Belongs to the GILT family.</text>
</comment>
<dbReference type="Pfam" id="PF03227">
    <property type="entry name" value="GILT"/>
    <property type="match status" value="1"/>
</dbReference>
<evidence type="ECO:0000313" key="4">
    <source>
        <dbReference type="Proteomes" id="UP001055439"/>
    </source>
</evidence>
<dbReference type="AlphaFoldDB" id="A0A9E7I336"/>
<dbReference type="PANTHER" id="PTHR13234:SF75">
    <property type="entry name" value="GAMMA INTERFERON INDUCIBLE LYSOSOMAL THIOL REDUCTASE FAMILY PROTEIN, EXPRESSED"/>
    <property type="match status" value="1"/>
</dbReference>
<dbReference type="OrthoDB" id="958254at2759"/>
<accession>A0A9E7I336</accession>
<keyword evidence="2" id="KW-0325">Glycoprotein</keyword>
<dbReference type="Proteomes" id="UP001055439">
    <property type="component" value="Chromosome 8"/>
</dbReference>
<proteinExistence type="inferred from homology"/>
<name>A0A9E7I336_9LILI</name>
<protein>
    <submittedName>
        <fullName evidence="3">Lysosomal thiol reductase</fullName>
    </submittedName>
</protein>
<dbReference type="PANTHER" id="PTHR13234">
    <property type="entry name" value="GAMMA-INTERFERON INDUCIBLE LYSOSOMAL THIOL REDUCTASE GILT"/>
    <property type="match status" value="1"/>
</dbReference>